<dbReference type="AlphaFoldDB" id="A0A1W6L9Q6"/>
<proteinExistence type="inferred from homology"/>
<evidence type="ECO:0000256" key="5">
    <source>
        <dbReference type="ARBA" id="ARBA00022970"/>
    </source>
</evidence>
<organism evidence="9 10">
    <name type="scientific">Piscinibacter gummiphilus</name>
    <dbReference type="NCBI Taxonomy" id="946333"/>
    <lineage>
        <taxon>Bacteria</taxon>
        <taxon>Pseudomonadati</taxon>
        <taxon>Pseudomonadota</taxon>
        <taxon>Betaproteobacteria</taxon>
        <taxon>Burkholderiales</taxon>
        <taxon>Sphaerotilaceae</taxon>
        <taxon>Piscinibacter</taxon>
    </lineage>
</organism>
<dbReference type="GO" id="GO:0022857">
    <property type="term" value="F:transmembrane transporter activity"/>
    <property type="evidence" value="ECO:0007669"/>
    <property type="project" value="InterPro"/>
</dbReference>
<evidence type="ECO:0000256" key="6">
    <source>
        <dbReference type="ARBA" id="ARBA00022989"/>
    </source>
</evidence>
<keyword evidence="5" id="KW-0029">Amino-acid transport</keyword>
<keyword evidence="3" id="KW-1003">Cell membrane</keyword>
<dbReference type="GO" id="GO:0005886">
    <property type="term" value="C:plasma membrane"/>
    <property type="evidence" value="ECO:0007669"/>
    <property type="project" value="UniProtKB-SubCell"/>
</dbReference>
<name>A0A1W6L9Q6_9BURK</name>
<evidence type="ECO:0000313" key="9">
    <source>
        <dbReference type="EMBL" id="ARN20992.1"/>
    </source>
</evidence>
<dbReference type="PANTHER" id="PTHR11795">
    <property type="entry name" value="BRANCHED-CHAIN AMINO ACID TRANSPORT SYSTEM PERMEASE PROTEIN LIVH"/>
    <property type="match status" value="1"/>
</dbReference>
<keyword evidence="6" id="KW-1133">Transmembrane helix</keyword>
<dbReference type="PANTHER" id="PTHR11795:SF450">
    <property type="entry name" value="ABC TRANSPORTER PERMEASE PROTEIN"/>
    <property type="match status" value="1"/>
</dbReference>
<dbReference type="RefSeq" id="WP_085751273.1">
    <property type="nucleotide sequence ID" value="NZ_BSPR01000004.1"/>
</dbReference>
<dbReference type="EMBL" id="CP015118">
    <property type="protein sequence ID" value="ARN20992.1"/>
    <property type="molecule type" value="Genomic_DNA"/>
</dbReference>
<dbReference type="Pfam" id="PF02653">
    <property type="entry name" value="BPD_transp_2"/>
    <property type="match status" value="1"/>
</dbReference>
<comment type="similarity">
    <text evidence="8">Belongs to the binding-protein-dependent transport system permease family. LivHM subfamily.</text>
</comment>
<gene>
    <name evidence="9" type="ORF">A4W93_14425</name>
</gene>
<accession>A0A1W6L9Q6</accession>
<evidence type="ECO:0000256" key="8">
    <source>
        <dbReference type="ARBA" id="ARBA00037998"/>
    </source>
</evidence>
<dbReference type="OrthoDB" id="5293349at2"/>
<dbReference type="STRING" id="946333.A4W93_14425"/>
<dbReference type="InterPro" id="IPR001851">
    <property type="entry name" value="ABC_transp_permease"/>
</dbReference>
<keyword evidence="4" id="KW-0812">Transmembrane</keyword>
<comment type="subcellular location">
    <subcellularLocation>
        <location evidence="1">Cell membrane</location>
        <topology evidence="1">Multi-pass membrane protein</topology>
    </subcellularLocation>
</comment>
<evidence type="ECO:0000256" key="4">
    <source>
        <dbReference type="ARBA" id="ARBA00022692"/>
    </source>
</evidence>
<dbReference type="CDD" id="cd06582">
    <property type="entry name" value="TM_PBP1_LivH_like"/>
    <property type="match status" value="1"/>
</dbReference>
<dbReference type="GO" id="GO:0006865">
    <property type="term" value="P:amino acid transport"/>
    <property type="evidence" value="ECO:0007669"/>
    <property type="project" value="UniProtKB-KW"/>
</dbReference>
<keyword evidence="10" id="KW-1185">Reference proteome</keyword>
<evidence type="ECO:0000256" key="7">
    <source>
        <dbReference type="ARBA" id="ARBA00023136"/>
    </source>
</evidence>
<keyword evidence="2" id="KW-0813">Transport</keyword>
<dbReference type="KEGG" id="rgu:A4W93_14425"/>
<evidence type="ECO:0000313" key="10">
    <source>
        <dbReference type="Proteomes" id="UP000193427"/>
    </source>
</evidence>
<sequence length="344" mass="36114">MDLTILMMLAQDGIATGAIYVLLALGLVLVFSITRVIFIPIGELMTFAALSLVALQNGGLPQPVWLLLLLGGLCFVFDLVAWRGRSPVSTLLPGALRHVVVPLVLFAIFKGVEGHTLPVVVQVVLVLLLIVPFGAMVYRLGYQPVAEASVLVLLIVSVAVHFVLIGAGLMLFGAEGWRAQPLWDVRFELGAQSVSGQILLVLLATAALITGLFLFFRRSISGKALRAAAVCRRGAQLVGISAEGAGRSAFTLAALIAALCGVLIAPLATVYFDSGFLFGLKGFVGAIFGGLVSYPAAAAGALLVGLLESYASFEASAFKEVIVFGLIVPVLLWRSLTSGHGDDE</sequence>
<protein>
    <submittedName>
        <fullName evidence="9">ABC transporter permease</fullName>
    </submittedName>
</protein>
<reference evidence="9 10" key="1">
    <citation type="submission" date="2016-04" db="EMBL/GenBank/DDBJ databases">
        <title>Complete genome sequence of natural rubber-degrading, novel Gram-negative bacterium, Rhizobacter gummiphilus strain NS21.</title>
        <authorList>
            <person name="Tabata M."/>
            <person name="Kasai D."/>
            <person name="Fukuda M."/>
        </authorList>
    </citation>
    <scope>NUCLEOTIDE SEQUENCE [LARGE SCALE GENOMIC DNA]</scope>
    <source>
        <strain evidence="9 10">NS21</strain>
    </source>
</reference>
<evidence type="ECO:0000256" key="1">
    <source>
        <dbReference type="ARBA" id="ARBA00004651"/>
    </source>
</evidence>
<dbReference type="InterPro" id="IPR052157">
    <property type="entry name" value="BCAA_transport_permease"/>
</dbReference>
<evidence type="ECO:0000256" key="2">
    <source>
        <dbReference type="ARBA" id="ARBA00022448"/>
    </source>
</evidence>
<dbReference type="Proteomes" id="UP000193427">
    <property type="component" value="Chromosome"/>
</dbReference>
<keyword evidence="7" id="KW-0472">Membrane</keyword>
<evidence type="ECO:0000256" key="3">
    <source>
        <dbReference type="ARBA" id="ARBA00022475"/>
    </source>
</evidence>